<feature type="transmembrane region" description="Helical" evidence="1">
    <location>
        <begin position="591"/>
        <end position="611"/>
    </location>
</feature>
<dbReference type="AlphaFoldDB" id="A0A8T0DEX9"/>
<keyword evidence="3" id="KW-1185">Reference proteome</keyword>
<dbReference type="Pfam" id="PF25992">
    <property type="entry name" value="Ig_TM7SF3_N"/>
    <property type="match status" value="1"/>
</dbReference>
<feature type="transmembrane region" description="Helical" evidence="1">
    <location>
        <begin position="559"/>
        <end position="579"/>
    </location>
</feature>
<keyword evidence="1" id="KW-0812">Transmembrane</keyword>
<dbReference type="OrthoDB" id="6237556at2759"/>
<sequence length="882" mass="97125">MTVVPLFFFYVSLGRVISSYNVFKKFNTVHGEFEEIVVPSGISTVVFTNLPSHSSFAIIQLHSPFNPLLASIVPSFDFAVSQRSEHCGLVSRLSGPHSNITLHIYSNYETPLVAWARVDAFNSEYPVPGGRGRYTSDSFASAAISHEVMILPWNLRSKDKSYDTLRYWTSVIKFDASALPQPMTIKESRDVHTMPSNVLRYHLYSAPLVTAGGDYGSFVNPTAQQVAALIRPMTPNDTRLGTLVRTFTIDDKNEVEIPITRRPGTASVLRLIVEYPNAKQPIRVAYAPMVLYGCPQKQSHSSRLSAAFVVQNHSYQLSCGILPPNSPNIYFPVAVVLLVSLFYGCSGSLLIWPRCAVSVMMITSLFGTVLFYRYSSPTADDMFLLAISVLIPAFVALVVFILVWCLCIRPTLHYQQLFGRGPLMKVSEVNGAAEPNASAEPWSTEPLLLSGSAINSQPGNNNLLFQSNDRGLSAYNPLSPVTEEQPSHNLIEPCTSSASEYTEIGSIADPSNEVTMRSVSPWWCRSYSQQIMSRLRCSWCLSLRFGRSTRILSLKPRRLARLPPVFPASFLFISCLSILMDRTLSLTVSAASYLSFVLLMSCLVLCPLCIFKNLAFGLSTALVGVYLTMSSICLFLIPNALLPHLLLEQFLRLTWIEIRLNTLRIESLGLYDVLMFAVWALGTVIFGLLTLCLVRLQDARELVEAQHGRPSAHFRRHRTPSSTVLSGPNLSTWNDTVVLPRGSFCLLNKPTPPITGHTSWEYASSVSHTPLTSSIAHGSCETLDNLTDSGPVTFQVHTERSQLVNSLPRVSYGGLAGTGQSSCIPLSRVQLATGSGVQLRLPTTIKLRTPTTGRQASPTPGHHLVGSMASESTVMEYPGYLS</sequence>
<organism evidence="2 3">
    <name type="scientific">Paragonimus westermani</name>
    <dbReference type="NCBI Taxonomy" id="34504"/>
    <lineage>
        <taxon>Eukaryota</taxon>
        <taxon>Metazoa</taxon>
        <taxon>Spiralia</taxon>
        <taxon>Lophotrochozoa</taxon>
        <taxon>Platyhelminthes</taxon>
        <taxon>Trematoda</taxon>
        <taxon>Digenea</taxon>
        <taxon>Plagiorchiida</taxon>
        <taxon>Troglotremata</taxon>
        <taxon>Troglotrematidae</taxon>
        <taxon>Paragonimus</taxon>
    </lineage>
</organism>
<evidence type="ECO:0000313" key="2">
    <source>
        <dbReference type="EMBL" id="KAF8566320.1"/>
    </source>
</evidence>
<dbReference type="EMBL" id="JTDF01005295">
    <property type="protein sequence ID" value="KAF8566320.1"/>
    <property type="molecule type" value="Genomic_DNA"/>
</dbReference>
<protein>
    <recommendedName>
        <fullName evidence="4">Transmembrane protein</fullName>
    </recommendedName>
</protein>
<proteinExistence type="predicted"/>
<gene>
    <name evidence="2" type="ORF">P879_04297</name>
</gene>
<accession>A0A8T0DEX9</accession>
<reference evidence="2 3" key="1">
    <citation type="submission" date="2019-07" db="EMBL/GenBank/DDBJ databases">
        <title>Annotation for the trematode Paragonimus westermani.</title>
        <authorList>
            <person name="Choi Y.-J."/>
        </authorList>
    </citation>
    <scope>NUCLEOTIDE SEQUENCE [LARGE SCALE GENOMIC DNA]</scope>
    <source>
        <strain evidence="2">180907_Pwestermani</strain>
    </source>
</reference>
<feature type="transmembrane region" description="Helical" evidence="1">
    <location>
        <begin position="382"/>
        <end position="407"/>
    </location>
</feature>
<name>A0A8T0DEX9_9TREM</name>
<dbReference type="Proteomes" id="UP000699462">
    <property type="component" value="Unassembled WGS sequence"/>
</dbReference>
<evidence type="ECO:0000313" key="3">
    <source>
        <dbReference type="Proteomes" id="UP000699462"/>
    </source>
</evidence>
<feature type="transmembrane region" description="Helical" evidence="1">
    <location>
        <begin position="673"/>
        <end position="694"/>
    </location>
</feature>
<comment type="caution">
    <text evidence="2">The sequence shown here is derived from an EMBL/GenBank/DDBJ whole genome shotgun (WGS) entry which is preliminary data.</text>
</comment>
<keyword evidence="1" id="KW-0472">Membrane</keyword>
<feature type="transmembrane region" description="Helical" evidence="1">
    <location>
        <begin position="618"/>
        <end position="637"/>
    </location>
</feature>
<feature type="transmembrane region" description="Helical" evidence="1">
    <location>
        <begin position="359"/>
        <end position="376"/>
    </location>
</feature>
<evidence type="ECO:0008006" key="4">
    <source>
        <dbReference type="Google" id="ProtNLM"/>
    </source>
</evidence>
<feature type="transmembrane region" description="Helical" evidence="1">
    <location>
        <begin position="329"/>
        <end position="352"/>
    </location>
</feature>
<evidence type="ECO:0000256" key="1">
    <source>
        <dbReference type="SAM" id="Phobius"/>
    </source>
</evidence>
<keyword evidence="1" id="KW-1133">Transmembrane helix</keyword>